<evidence type="ECO:0000313" key="4">
    <source>
        <dbReference type="Proteomes" id="UP000520767"/>
    </source>
</evidence>
<dbReference type="EMBL" id="JACHJQ010000007">
    <property type="protein sequence ID" value="MBB4910434.1"/>
    <property type="molecule type" value="Genomic_DNA"/>
</dbReference>
<evidence type="ECO:0000259" key="1">
    <source>
        <dbReference type="Pfam" id="PF01368"/>
    </source>
</evidence>
<protein>
    <submittedName>
        <fullName evidence="3">Phosphoesterase RecJ-like protein</fullName>
        <ecNumber evidence="3">3.1.13.3</ecNumber>
        <ecNumber evidence="3">3.1.3.7</ecNumber>
    </submittedName>
</protein>
<dbReference type="Proteomes" id="UP000520767">
    <property type="component" value="Unassembled WGS sequence"/>
</dbReference>
<dbReference type="Gene3D" id="3.90.1640.10">
    <property type="entry name" value="inorganic pyrophosphatase (n-terminal core)"/>
    <property type="match status" value="1"/>
</dbReference>
<dbReference type="GO" id="GO:0008441">
    <property type="term" value="F:3'(2'),5'-bisphosphate nucleotidase activity"/>
    <property type="evidence" value="ECO:0007669"/>
    <property type="project" value="UniProtKB-EC"/>
</dbReference>
<dbReference type="Pfam" id="PF02272">
    <property type="entry name" value="DHHA1"/>
    <property type="match status" value="1"/>
</dbReference>
<reference evidence="3 4" key="1">
    <citation type="submission" date="2020-08" db="EMBL/GenBank/DDBJ databases">
        <title>Genomic Encyclopedia of Type Strains, Phase III (KMG-III): the genomes of soil and plant-associated and newly described type strains.</title>
        <authorList>
            <person name="Whitman W."/>
        </authorList>
    </citation>
    <scope>NUCLEOTIDE SEQUENCE [LARGE SCALE GENOMIC DNA]</scope>
    <source>
        <strain evidence="3 4">CECT 8960</strain>
    </source>
</reference>
<dbReference type="GO" id="GO:0003676">
    <property type="term" value="F:nucleic acid binding"/>
    <property type="evidence" value="ECO:0007669"/>
    <property type="project" value="InterPro"/>
</dbReference>
<name>A0A7W7QBB8_9PSEU</name>
<keyword evidence="3" id="KW-0378">Hydrolase</keyword>
<feature type="domain" description="DHHA1" evidence="2">
    <location>
        <begin position="260"/>
        <end position="342"/>
    </location>
</feature>
<proteinExistence type="predicted"/>
<accession>A0A7W7QBB8</accession>
<evidence type="ECO:0000313" key="3">
    <source>
        <dbReference type="EMBL" id="MBB4910434.1"/>
    </source>
</evidence>
<dbReference type="AlphaFoldDB" id="A0A7W7QBB8"/>
<keyword evidence="4" id="KW-1185">Reference proteome</keyword>
<dbReference type="Pfam" id="PF01368">
    <property type="entry name" value="DHH"/>
    <property type="match status" value="1"/>
</dbReference>
<dbReference type="PANTHER" id="PTHR47618">
    <property type="entry name" value="BIFUNCTIONAL OLIGORIBONUCLEASE AND PAP PHOSPHATASE NRNA"/>
    <property type="match status" value="1"/>
</dbReference>
<comment type="caution">
    <text evidence="3">The sequence shown here is derived from an EMBL/GenBank/DDBJ whole genome shotgun (WGS) entry which is preliminary data.</text>
</comment>
<dbReference type="InterPro" id="IPR051319">
    <property type="entry name" value="Oligoribo/pAp-PDE_c-di-AMP_PDE"/>
</dbReference>
<dbReference type="InterPro" id="IPR003156">
    <property type="entry name" value="DHHA1_dom"/>
</dbReference>
<sequence>MLSVAATRVPLDGTARLREAVRVLTADLRAAAELLRTATDVTLLGHVNPDADALGSALALALALRKLGATVRVSFGPPAEVPESLRGLDTAGLVVPASEVPAAPELLVALDTGSAARLGWLADRVGTSGHVLVVDHHASNTGFGTHNVVDETAEATAVLVLALVDELGVPLDQDIARCLYAGLMTDTSSFRRATAATHRTAARLVEAGAEPTVIARELMDGHPFAWLPMLARVLGRAELEPAAAGGHGLVHTAVTLDDMAGVRLEEVESVVDILRTTSEAEVALVIKEMAPGEWSGSLRAKSAVDVRVVAVGMGGGGHRLAAGFTTTGTAADVVARVREMLRECPVLAPHTPLTRYRS</sequence>
<evidence type="ECO:0000259" key="2">
    <source>
        <dbReference type="Pfam" id="PF02272"/>
    </source>
</evidence>
<dbReference type="InterPro" id="IPR001667">
    <property type="entry name" value="DDH_dom"/>
</dbReference>
<dbReference type="RefSeq" id="WP_184814480.1">
    <property type="nucleotide sequence ID" value="NZ_JACHJQ010000007.1"/>
</dbReference>
<organism evidence="3 4">
    <name type="scientific">Actinophytocola algeriensis</name>
    <dbReference type="NCBI Taxonomy" id="1768010"/>
    <lineage>
        <taxon>Bacteria</taxon>
        <taxon>Bacillati</taxon>
        <taxon>Actinomycetota</taxon>
        <taxon>Actinomycetes</taxon>
        <taxon>Pseudonocardiales</taxon>
        <taxon>Pseudonocardiaceae</taxon>
    </lineage>
</organism>
<dbReference type="EC" id="3.1.13.3" evidence="3"/>
<dbReference type="EC" id="3.1.3.7" evidence="3"/>
<dbReference type="PANTHER" id="PTHR47618:SF1">
    <property type="entry name" value="BIFUNCTIONAL OLIGORIBONUCLEASE AND PAP PHOSPHATASE NRNA"/>
    <property type="match status" value="1"/>
</dbReference>
<gene>
    <name evidence="3" type="ORF">FHR82_006692</name>
</gene>
<feature type="domain" description="DDH" evidence="1">
    <location>
        <begin position="41"/>
        <end position="182"/>
    </location>
</feature>
<dbReference type="SUPFAM" id="SSF64182">
    <property type="entry name" value="DHH phosphoesterases"/>
    <property type="match status" value="1"/>
</dbReference>
<dbReference type="InterPro" id="IPR038763">
    <property type="entry name" value="DHH_sf"/>
</dbReference>
<dbReference type="Gene3D" id="3.10.310.30">
    <property type="match status" value="1"/>
</dbReference>